<organism evidence="1 2">
    <name type="scientific">Paenibacillus faecis</name>
    <dbReference type="NCBI Taxonomy" id="862114"/>
    <lineage>
        <taxon>Bacteria</taxon>
        <taxon>Bacillati</taxon>
        <taxon>Bacillota</taxon>
        <taxon>Bacilli</taxon>
        <taxon>Bacillales</taxon>
        <taxon>Paenibacillaceae</taxon>
        <taxon>Paenibacillus</taxon>
    </lineage>
</organism>
<protein>
    <submittedName>
        <fullName evidence="1">Uncharacterized protein</fullName>
    </submittedName>
</protein>
<evidence type="ECO:0000313" key="2">
    <source>
        <dbReference type="Proteomes" id="UP000325218"/>
    </source>
</evidence>
<proteinExistence type="predicted"/>
<keyword evidence="2" id="KW-1185">Reference proteome</keyword>
<comment type="caution">
    <text evidence="1">The sequence shown here is derived from an EMBL/GenBank/DDBJ whole genome shotgun (WGS) entry which is preliminary data.</text>
</comment>
<evidence type="ECO:0000313" key="1">
    <source>
        <dbReference type="EMBL" id="TYA11246.1"/>
    </source>
</evidence>
<name>A0A5D0CMW3_9BACL</name>
<accession>A0A5D0CMW3</accession>
<dbReference type="EMBL" id="VSDO01000004">
    <property type="protein sequence ID" value="TYA11246.1"/>
    <property type="molecule type" value="Genomic_DNA"/>
</dbReference>
<sequence length="137" mass="16532">MRVNEEIIYKKIDGLRRIKNPELIRFELFSILTSLLLSKNEFKNNTEIVSFLSSLNIEFKEYVFKSRTLILARVLRTVENLDESALELYTNILENMLKRKIEKFEEEKSKEIKQQTDKSRSINYFEEILKKYSRNRD</sequence>
<dbReference type="RefSeq" id="WP_148454881.1">
    <property type="nucleotide sequence ID" value="NZ_VSDO01000004.1"/>
</dbReference>
<dbReference type="OrthoDB" id="2990316at2"/>
<dbReference type="Proteomes" id="UP000325218">
    <property type="component" value="Unassembled WGS sequence"/>
</dbReference>
<dbReference type="AlphaFoldDB" id="A0A5D0CMW3"/>
<reference evidence="1 2" key="1">
    <citation type="submission" date="2019-08" db="EMBL/GenBank/DDBJ databases">
        <title>Genome sequencing of Paenibacillus faecis DSM 23593(T).</title>
        <authorList>
            <person name="Kook J.-K."/>
            <person name="Park S.-N."/>
            <person name="Lim Y.K."/>
        </authorList>
    </citation>
    <scope>NUCLEOTIDE SEQUENCE [LARGE SCALE GENOMIC DNA]</scope>
    <source>
        <strain evidence="1 2">DSM 23593</strain>
    </source>
</reference>
<gene>
    <name evidence="1" type="ORF">FRY98_18940</name>
</gene>